<protein>
    <submittedName>
        <fullName evidence="1">Uncharacterized protein</fullName>
    </submittedName>
</protein>
<accession>A0ABU7BZD3</accession>
<comment type="caution">
    <text evidence="1">The sequence shown here is derived from an EMBL/GenBank/DDBJ whole genome shotgun (WGS) entry which is preliminary data.</text>
</comment>
<reference evidence="1 2" key="1">
    <citation type="submission" date="2021-07" db="EMBL/GenBank/DDBJ databases">
        <authorList>
            <person name="Palmer J.M."/>
        </authorList>
    </citation>
    <scope>NUCLEOTIDE SEQUENCE [LARGE SCALE GENOMIC DNA]</scope>
    <source>
        <strain evidence="1 2">AT_MEX2019</strain>
        <tissue evidence="1">Muscle</tissue>
    </source>
</reference>
<evidence type="ECO:0000313" key="2">
    <source>
        <dbReference type="Proteomes" id="UP001345963"/>
    </source>
</evidence>
<keyword evidence="2" id="KW-1185">Reference proteome</keyword>
<gene>
    <name evidence="1" type="ORF">ATANTOWER_001780</name>
</gene>
<dbReference type="Proteomes" id="UP001345963">
    <property type="component" value="Unassembled WGS sequence"/>
</dbReference>
<sequence length="77" mass="9113">MNSYFEDISNHIHGGKETQLPAKLTGTTRHPKTRIQQLHLRTDLLGQMKLLLKQMSLQLRERELMEPQQEHKLVLRK</sequence>
<dbReference type="EMBL" id="JAHUTI010070022">
    <property type="protein sequence ID" value="MED6254905.1"/>
    <property type="molecule type" value="Genomic_DNA"/>
</dbReference>
<evidence type="ECO:0000313" key="1">
    <source>
        <dbReference type="EMBL" id="MED6254905.1"/>
    </source>
</evidence>
<organism evidence="1 2">
    <name type="scientific">Ataeniobius toweri</name>
    <dbReference type="NCBI Taxonomy" id="208326"/>
    <lineage>
        <taxon>Eukaryota</taxon>
        <taxon>Metazoa</taxon>
        <taxon>Chordata</taxon>
        <taxon>Craniata</taxon>
        <taxon>Vertebrata</taxon>
        <taxon>Euteleostomi</taxon>
        <taxon>Actinopterygii</taxon>
        <taxon>Neopterygii</taxon>
        <taxon>Teleostei</taxon>
        <taxon>Neoteleostei</taxon>
        <taxon>Acanthomorphata</taxon>
        <taxon>Ovalentaria</taxon>
        <taxon>Atherinomorphae</taxon>
        <taxon>Cyprinodontiformes</taxon>
        <taxon>Goodeidae</taxon>
        <taxon>Ataeniobius</taxon>
    </lineage>
</organism>
<proteinExistence type="predicted"/>
<name>A0ABU7BZD3_9TELE</name>